<evidence type="ECO:0000259" key="4">
    <source>
        <dbReference type="Pfam" id="PF01420"/>
    </source>
</evidence>
<feature type="domain" description="Type I restriction modification DNA specificity" evidence="4">
    <location>
        <begin position="4"/>
        <end position="171"/>
    </location>
</feature>
<gene>
    <name evidence="5" type="ORF">DPRO_3581</name>
</gene>
<keyword evidence="6" id="KW-1185">Reference proteome</keyword>
<keyword evidence="2" id="KW-0680">Restriction system</keyword>
<reference evidence="6" key="1">
    <citation type="submission" date="2017-09" db="EMBL/GenBank/DDBJ databases">
        <authorList>
            <person name="Regsiter A."/>
            <person name="William W."/>
        </authorList>
    </citation>
    <scope>NUCLEOTIDE SEQUENCE [LARGE SCALE GENOMIC DNA]</scope>
    <source>
        <strain evidence="6">500-1</strain>
    </source>
</reference>
<dbReference type="PANTHER" id="PTHR30408:SF12">
    <property type="entry name" value="TYPE I RESTRICTION ENZYME MJAVIII SPECIFICITY SUBUNIT"/>
    <property type="match status" value="1"/>
</dbReference>
<dbReference type="KEGG" id="pprf:DPRO_3581"/>
<evidence type="ECO:0000313" key="5">
    <source>
        <dbReference type="EMBL" id="SOB60497.1"/>
    </source>
</evidence>
<keyword evidence="3" id="KW-0238">DNA-binding</keyword>
<proteinExistence type="inferred from homology"/>
<evidence type="ECO:0000256" key="1">
    <source>
        <dbReference type="ARBA" id="ARBA00010923"/>
    </source>
</evidence>
<dbReference type="InterPro" id="IPR044946">
    <property type="entry name" value="Restrct_endonuc_typeI_TRD_sf"/>
</dbReference>
<dbReference type="Proteomes" id="UP000219215">
    <property type="component" value="Chromosome DPRO"/>
</dbReference>
<dbReference type="Gene3D" id="3.90.220.20">
    <property type="entry name" value="DNA methylase specificity domains"/>
    <property type="match status" value="1"/>
</dbReference>
<dbReference type="SUPFAM" id="SSF116734">
    <property type="entry name" value="DNA methylase specificity domain"/>
    <property type="match status" value="1"/>
</dbReference>
<dbReference type="GO" id="GO:0003677">
    <property type="term" value="F:DNA binding"/>
    <property type="evidence" value="ECO:0007669"/>
    <property type="project" value="UniProtKB-KW"/>
</dbReference>
<dbReference type="InterPro" id="IPR000055">
    <property type="entry name" value="Restrct_endonuc_typeI_TRD"/>
</dbReference>
<evidence type="ECO:0000256" key="2">
    <source>
        <dbReference type="ARBA" id="ARBA00022747"/>
    </source>
</evidence>
<dbReference type="GO" id="GO:0009307">
    <property type="term" value="P:DNA restriction-modification system"/>
    <property type="evidence" value="ECO:0007669"/>
    <property type="project" value="UniProtKB-KW"/>
</dbReference>
<evidence type="ECO:0000313" key="6">
    <source>
        <dbReference type="Proteomes" id="UP000219215"/>
    </source>
</evidence>
<evidence type="ECO:0000256" key="3">
    <source>
        <dbReference type="ARBA" id="ARBA00023125"/>
    </source>
</evidence>
<dbReference type="Pfam" id="PF01420">
    <property type="entry name" value="Methylase_S"/>
    <property type="match status" value="1"/>
</dbReference>
<dbReference type="CDD" id="cd16961">
    <property type="entry name" value="RMtype1_S_TRD-CR_like"/>
    <property type="match status" value="1"/>
</dbReference>
<comment type="similarity">
    <text evidence="1">Belongs to the type-I restriction system S methylase family.</text>
</comment>
<sequence>MEKTLIDCVQINPGYPYRGKIKEQPDGEVQVVQIKDINERNQVNWTDISRSMLTGKKAPNLIESDDILFLARGNKNVAISMEGIAEDVVCSPVFFQLKIRDKTKLIPKFLMWQLNQEQTKRYIAEHCGGTVQRNVTKKALEGLVITIPSMEKQAQVVRLVECYEKELETYNKLISNRTQMMTAVSNNIFSGEK</sequence>
<dbReference type="InterPro" id="IPR052021">
    <property type="entry name" value="Type-I_RS_S_subunit"/>
</dbReference>
<protein>
    <submittedName>
        <fullName evidence="5">Putative Type I restriction modification DNA specificity domain protein</fullName>
    </submittedName>
</protein>
<dbReference type="EMBL" id="LT907975">
    <property type="protein sequence ID" value="SOB60497.1"/>
    <property type="molecule type" value="Genomic_DNA"/>
</dbReference>
<accession>A0A2C8FDC2</accession>
<dbReference type="PANTHER" id="PTHR30408">
    <property type="entry name" value="TYPE-1 RESTRICTION ENZYME ECOKI SPECIFICITY PROTEIN"/>
    <property type="match status" value="1"/>
</dbReference>
<name>A0A2C8FDC2_9BACT</name>
<organism evidence="5 6">
    <name type="scientific">Pseudodesulfovibrio profundus</name>
    <dbReference type="NCBI Taxonomy" id="57320"/>
    <lineage>
        <taxon>Bacteria</taxon>
        <taxon>Pseudomonadati</taxon>
        <taxon>Thermodesulfobacteriota</taxon>
        <taxon>Desulfovibrionia</taxon>
        <taxon>Desulfovibrionales</taxon>
        <taxon>Desulfovibrionaceae</taxon>
    </lineage>
</organism>
<dbReference type="AlphaFoldDB" id="A0A2C8FDC2"/>